<evidence type="ECO:0000259" key="8">
    <source>
        <dbReference type="PROSITE" id="PS50887"/>
    </source>
</evidence>
<dbReference type="PANTHER" id="PTHR44757">
    <property type="entry name" value="DIGUANYLATE CYCLASE DGCP"/>
    <property type="match status" value="1"/>
</dbReference>
<dbReference type="CDD" id="cd01949">
    <property type="entry name" value="GGDEF"/>
    <property type="match status" value="1"/>
</dbReference>
<evidence type="ECO:0000313" key="10">
    <source>
        <dbReference type="Proteomes" id="UP000276634"/>
    </source>
</evidence>
<dbReference type="InterPro" id="IPR001610">
    <property type="entry name" value="PAC"/>
</dbReference>
<dbReference type="SUPFAM" id="SSF141868">
    <property type="entry name" value="EAL domain-like"/>
    <property type="match status" value="1"/>
</dbReference>
<dbReference type="InterPro" id="IPR035965">
    <property type="entry name" value="PAS-like_dom_sf"/>
</dbReference>
<evidence type="ECO:0000256" key="1">
    <source>
        <dbReference type="ARBA" id="ARBA00012282"/>
    </source>
</evidence>
<dbReference type="InterPro" id="IPR000160">
    <property type="entry name" value="GGDEF_dom"/>
</dbReference>
<dbReference type="SMART" id="SM00091">
    <property type="entry name" value="PAS"/>
    <property type="match status" value="1"/>
</dbReference>
<dbReference type="InterPro" id="IPR052155">
    <property type="entry name" value="Biofilm_reg_signaling"/>
</dbReference>
<dbReference type="SMART" id="SM00267">
    <property type="entry name" value="GGDEF"/>
    <property type="match status" value="1"/>
</dbReference>
<evidence type="ECO:0000256" key="4">
    <source>
        <dbReference type="SAM" id="Phobius"/>
    </source>
</evidence>
<dbReference type="Proteomes" id="UP000276634">
    <property type="component" value="Unassembled WGS sequence"/>
</dbReference>
<sequence>MREATSKAPDETRLGFLLTRRFALFALAAALAVGAGLAALYRFYVVEALVLQERRHAESLARSLVSVLHHHYDGLLDASAAMTAVELARHPLQEDLRELLEAAGGGRVVRAKLYDGQGRTVFSTRPYEVGEDQARNPGVRSALGGQVHWAIERRGHFNVHDRVVEQQDLLETYVPVAERDDGGRVHGVVELYTDIGPLFAQVRRVQWALAAGTALALLLLWAGITWYVRRGALALAARLVRRETRLAEAEARIAGLEADLAAAREEARRAEGERRRALRELEYARIAFEKTSEGIVVTDRTGAILAVNPAFTRLTGYAPEEVIGENTRILSSGRHEPAFYEAMWRELAEQGQWQGEIWNRRKSGEFYPEWLNITAVREADGEITGYIGIFSDLSRVKAAEEQAAYLAQHDPLTGLPNRALLRDRIQQALAHARRAGERLALLFVDLDRFKDINDTLGHAAGDLVLKAVARRFARCIRADDTLARHAGDTFAVLARGIDQADDAARLAQCLLDALAEPVTVEGRQLFLRASIGIAVAPEDAEDPDSLLQHADAAMYEAASAGGGRYHFFAIALEEQARRRLDLEGALRKALERGELLLHYQPQVDLSDGAIVGAEALVRWRHPERGLIPPGEFIPVAEESGLVVPLGEWVLREACRQAYRWRVEGLPPVRVAVNLSARQFAAGDLAELVERILDETGMEPHYLELELTESALMADTDRAARTLGALRELGVHVAVDDFGTGYSSMAYLRRFPLSALKIDQAFVRGLPGSEEDAAIVGATAALARALGLRTVAEGVATKAQWLKLLQLRVDEIQGELTGWSGPPEELARRLREGRILQA</sequence>
<dbReference type="InterPro" id="IPR035919">
    <property type="entry name" value="EAL_sf"/>
</dbReference>
<dbReference type="GO" id="GO:0071111">
    <property type="term" value="F:cyclic-guanylate-specific phosphodiesterase activity"/>
    <property type="evidence" value="ECO:0007669"/>
    <property type="project" value="UniProtKB-EC"/>
</dbReference>
<accession>A0A3N1Y7L6</accession>
<evidence type="ECO:0000259" key="7">
    <source>
        <dbReference type="PROSITE" id="PS50883"/>
    </source>
</evidence>
<dbReference type="Pfam" id="PF00990">
    <property type="entry name" value="GGDEF"/>
    <property type="match status" value="1"/>
</dbReference>
<evidence type="ECO:0000256" key="3">
    <source>
        <dbReference type="SAM" id="Coils"/>
    </source>
</evidence>
<feature type="coiled-coil region" evidence="3">
    <location>
        <begin position="239"/>
        <end position="280"/>
    </location>
</feature>
<feature type="domain" description="EAL" evidence="7">
    <location>
        <begin position="579"/>
        <end position="833"/>
    </location>
</feature>
<dbReference type="Gene3D" id="3.30.70.270">
    <property type="match status" value="1"/>
</dbReference>
<dbReference type="PROSITE" id="PS50883">
    <property type="entry name" value="EAL"/>
    <property type="match status" value="1"/>
</dbReference>
<dbReference type="SMART" id="SM00052">
    <property type="entry name" value="EAL"/>
    <property type="match status" value="1"/>
</dbReference>
<evidence type="ECO:0000259" key="5">
    <source>
        <dbReference type="PROSITE" id="PS50112"/>
    </source>
</evidence>
<dbReference type="FunFam" id="3.20.20.450:FF:000001">
    <property type="entry name" value="Cyclic di-GMP phosphodiesterase yahA"/>
    <property type="match status" value="1"/>
</dbReference>
<evidence type="ECO:0000259" key="6">
    <source>
        <dbReference type="PROSITE" id="PS50113"/>
    </source>
</evidence>
<dbReference type="CDD" id="cd00130">
    <property type="entry name" value="PAS"/>
    <property type="match status" value="1"/>
</dbReference>
<gene>
    <name evidence="9" type="ORF">EDC57_0406</name>
</gene>
<dbReference type="RefSeq" id="WP_123399745.1">
    <property type="nucleotide sequence ID" value="NZ_RJVI01000001.1"/>
</dbReference>
<dbReference type="Gene3D" id="3.30.450.20">
    <property type="entry name" value="PAS domain"/>
    <property type="match status" value="1"/>
</dbReference>
<dbReference type="PROSITE" id="PS50113">
    <property type="entry name" value="PAC"/>
    <property type="match status" value="1"/>
</dbReference>
<dbReference type="AlphaFoldDB" id="A0A3N1Y7L6"/>
<feature type="transmembrane region" description="Helical" evidence="4">
    <location>
        <begin position="22"/>
        <end position="45"/>
    </location>
</feature>
<dbReference type="SUPFAM" id="SSF55073">
    <property type="entry name" value="Nucleotide cyclase"/>
    <property type="match status" value="1"/>
</dbReference>
<dbReference type="NCBIfam" id="TIGR00229">
    <property type="entry name" value="sensory_box"/>
    <property type="match status" value="1"/>
</dbReference>
<proteinExistence type="predicted"/>
<keyword evidence="4" id="KW-0812">Transmembrane</keyword>
<feature type="domain" description="PAS" evidence="5">
    <location>
        <begin position="280"/>
        <end position="326"/>
    </location>
</feature>
<feature type="transmembrane region" description="Helical" evidence="4">
    <location>
        <begin position="207"/>
        <end position="228"/>
    </location>
</feature>
<dbReference type="PANTHER" id="PTHR44757:SF2">
    <property type="entry name" value="BIOFILM ARCHITECTURE MAINTENANCE PROTEIN MBAA"/>
    <property type="match status" value="1"/>
</dbReference>
<dbReference type="InterPro" id="IPR000014">
    <property type="entry name" value="PAS"/>
</dbReference>
<keyword evidence="10" id="KW-1185">Reference proteome</keyword>
<keyword evidence="4" id="KW-1133">Transmembrane helix</keyword>
<keyword evidence="3" id="KW-0175">Coiled coil</keyword>
<reference evidence="9 10" key="1">
    <citation type="submission" date="2018-11" db="EMBL/GenBank/DDBJ databases">
        <title>Genomic Encyclopedia of Type Strains, Phase IV (KMG-IV): sequencing the most valuable type-strain genomes for metagenomic binning, comparative biology and taxonomic classification.</title>
        <authorList>
            <person name="Goeker M."/>
        </authorList>
    </citation>
    <scope>NUCLEOTIDE SEQUENCE [LARGE SCALE GENOMIC DNA]</scope>
    <source>
        <strain evidence="9 10">DSM 100275</strain>
    </source>
</reference>
<dbReference type="InterPro" id="IPR000700">
    <property type="entry name" value="PAS-assoc_C"/>
</dbReference>
<dbReference type="EC" id="3.1.4.52" evidence="1"/>
<feature type="domain" description="PAC" evidence="6">
    <location>
        <begin position="353"/>
        <end position="405"/>
    </location>
</feature>
<keyword evidence="4" id="KW-0472">Membrane</keyword>
<dbReference type="PROSITE" id="PS50887">
    <property type="entry name" value="GGDEF"/>
    <property type="match status" value="1"/>
</dbReference>
<dbReference type="Pfam" id="PF13426">
    <property type="entry name" value="PAS_9"/>
    <property type="match status" value="1"/>
</dbReference>
<evidence type="ECO:0000313" key="9">
    <source>
        <dbReference type="EMBL" id="ROR34508.1"/>
    </source>
</evidence>
<dbReference type="InterPro" id="IPR029787">
    <property type="entry name" value="Nucleotide_cyclase"/>
</dbReference>
<feature type="domain" description="GGDEF" evidence="8">
    <location>
        <begin position="437"/>
        <end position="570"/>
    </location>
</feature>
<dbReference type="Gene3D" id="3.20.20.450">
    <property type="entry name" value="EAL domain"/>
    <property type="match status" value="1"/>
</dbReference>
<dbReference type="InterPro" id="IPR043128">
    <property type="entry name" value="Rev_trsase/Diguanyl_cyclase"/>
</dbReference>
<dbReference type="OrthoDB" id="7053140at2"/>
<organism evidence="9 10">
    <name type="scientific">Inmirania thermothiophila</name>
    <dbReference type="NCBI Taxonomy" id="1750597"/>
    <lineage>
        <taxon>Bacteria</taxon>
        <taxon>Pseudomonadati</taxon>
        <taxon>Pseudomonadota</taxon>
        <taxon>Gammaproteobacteria</taxon>
        <taxon>Chromatiales</taxon>
        <taxon>Ectothiorhodospiraceae</taxon>
        <taxon>Inmirania</taxon>
    </lineage>
</organism>
<comment type="caution">
    <text evidence="9">The sequence shown here is derived from an EMBL/GenBank/DDBJ whole genome shotgun (WGS) entry which is preliminary data.</text>
</comment>
<name>A0A3N1Y7L6_9GAMM</name>
<dbReference type="PROSITE" id="PS50112">
    <property type="entry name" value="PAS"/>
    <property type="match status" value="1"/>
</dbReference>
<protein>
    <recommendedName>
        <fullName evidence="1">cyclic-guanylate-specific phosphodiesterase</fullName>
        <ecNumber evidence="1">3.1.4.52</ecNumber>
    </recommendedName>
</protein>
<dbReference type="CDD" id="cd01948">
    <property type="entry name" value="EAL"/>
    <property type="match status" value="1"/>
</dbReference>
<keyword evidence="2" id="KW-0973">c-di-GMP</keyword>
<dbReference type="SUPFAM" id="SSF55785">
    <property type="entry name" value="PYP-like sensor domain (PAS domain)"/>
    <property type="match status" value="1"/>
</dbReference>
<dbReference type="NCBIfam" id="TIGR00254">
    <property type="entry name" value="GGDEF"/>
    <property type="match status" value="1"/>
</dbReference>
<dbReference type="SMART" id="SM00086">
    <property type="entry name" value="PAC"/>
    <property type="match status" value="1"/>
</dbReference>
<dbReference type="EMBL" id="RJVI01000001">
    <property type="protein sequence ID" value="ROR34508.1"/>
    <property type="molecule type" value="Genomic_DNA"/>
</dbReference>
<evidence type="ECO:0000256" key="2">
    <source>
        <dbReference type="ARBA" id="ARBA00022636"/>
    </source>
</evidence>
<dbReference type="InterPro" id="IPR001633">
    <property type="entry name" value="EAL_dom"/>
</dbReference>
<dbReference type="Pfam" id="PF00563">
    <property type="entry name" value="EAL"/>
    <property type="match status" value="1"/>
</dbReference>